<dbReference type="EMBL" id="NSKC01000017">
    <property type="protein sequence ID" value="PAU78800.1"/>
    <property type="molecule type" value="Genomic_DNA"/>
</dbReference>
<proteinExistence type="predicted"/>
<keyword evidence="1" id="KW-1133">Transmembrane helix</keyword>
<organism evidence="2 3">
    <name type="scientific">Halorubrum salipaludis</name>
    <dbReference type="NCBI Taxonomy" id="2032630"/>
    <lineage>
        <taxon>Archaea</taxon>
        <taxon>Methanobacteriati</taxon>
        <taxon>Methanobacteriota</taxon>
        <taxon>Stenosarchaea group</taxon>
        <taxon>Halobacteria</taxon>
        <taxon>Halobacteriales</taxon>
        <taxon>Haloferacaceae</taxon>
        <taxon>Halorubrum</taxon>
    </lineage>
</organism>
<evidence type="ECO:0000256" key="1">
    <source>
        <dbReference type="SAM" id="Phobius"/>
    </source>
</evidence>
<name>A0A2A2F201_9EURY</name>
<dbReference type="Proteomes" id="UP000218083">
    <property type="component" value="Unassembled WGS sequence"/>
</dbReference>
<comment type="caution">
    <text evidence="2">The sequence shown here is derived from an EMBL/GenBank/DDBJ whole genome shotgun (WGS) entry which is preliminary data.</text>
</comment>
<keyword evidence="3" id="KW-1185">Reference proteome</keyword>
<evidence type="ECO:0000313" key="2">
    <source>
        <dbReference type="EMBL" id="PAU78800.1"/>
    </source>
</evidence>
<reference evidence="2 3" key="1">
    <citation type="submission" date="2017-08" db="EMBL/GenBank/DDBJ databases">
        <title>The strain WRN001 was isolated from Binhai saline alkaline soil, Tianjin, China.</title>
        <authorList>
            <person name="Liu D."/>
            <person name="Zhang G."/>
        </authorList>
    </citation>
    <scope>NUCLEOTIDE SEQUENCE [LARGE SCALE GENOMIC DNA]</scope>
    <source>
        <strain evidence="2 3">WN019</strain>
    </source>
</reference>
<feature type="transmembrane region" description="Helical" evidence="1">
    <location>
        <begin position="124"/>
        <end position="145"/>
    </location>
</feature>
<evidence type="ECO:0000313" key="3">
    <source>
        <dbReference type="Proteomes" id="UP000218083"/>
    </source>
</evidence>
<accession>A0A2A2F201</accession>
<sequence length="170" mass="19666">MRMTKASRVPEVIGPMLETKEYYQDIRQDLSVEDYDEYIEISFEEVFSEQDFEYNQDLQLILEESRAAVFTENQRDELSEFYSTIDSTTFDEVARHFDKMAEWYESALLEENLISEGEKHTPSLAVLIGLCIVYLTGMLMMAIGYYEEDGFKMLTGMNALAMGFLAFAAL</sequence>
<keyword evidence="1" id="KW-0812">Transmembrane</keyword>
<gene>
    <name evidence="2" type="ORF">CK500_16330</name>
</gene>
<dbReference type="AlphaFoldDB" id="A0A2A2F201"/>
<keyword evidence="1" id="KW-0472">Membrane</keyword>
<protein>
    <submittedName>
        <fullName evidence="2">Uncharacterized protein</fullName>
    </submittedName>
</protein>